<proteinExistence type="predicted"/>
<reference evidence="2 3" key="1">
    <citation type="submission" date="2016-09" db="EMBL/GenBank/DDBJ databases">
        <title>Extensive genetic diversity and differential bi-allelic expression allows diatom success in the polar Southern Ocean.</title>
        <authorList>
            <consortium name="DOE Joint Genome Institute"/>
            <person name="Mock T."/>
            <person name="Otillar R.P."/>
            <person name="Strauss J."/>
            <person name="Dupont C."/>
            <person name="Frickenhaus S."/>
            <person name="Maumus F."/>
            <person name="Mcmullan M."/>
            <person name="Sanges R."/>
            <person name="Schmutz J."/>
            <person name="Toseland A."/>
            <person name="Valas R."/>
            <person name="Veluchamy A."/>
            <person name="Ward B.J."/>
            <person name="Allen A."/>
            <person name="Barry K."/>
            <person name="Falciatore A."/>
            <person name="Ferrante M."/>
            <person name="Fortunato A.E."/>
            <person name="Gloeckner G."/>
            <person name="Gruber A."/>
            <person name="Hipkin R."/>
            <person name="Janech M."/>
            <person name="Kroth P."/>
            <person name="Leese F."/>
            <person name="Lindquist E."/>
            <person name="Lyon B.R."/>
            <person name="Martin J."/>
            <person name="Mayer C."/>
            <person name="Parker M."/>
            <person name="Quesneville H."/>
            <person name="Raymond J."/>
            <person name="Uhlig C."/>
            <person name="Valentin K.U."/>
            <person name="Worden A.Z."/>
            <person name="Armbrust E.V."/>
            <person name="Bowler C."/>
            <person name="Green B."/>
            <person name="Moulton V."/>
            <person name="Van Oosterhout C."/>
            <person name="Grigoriev I."/>
        </authorList>
    </citation>
    <scope>NUCLEOTIDE SEQUENCE [LARGE SCALE GENOMIC DNA]</scope>
    <source>
        <strain evidence="2 3">CCMP1102</strain>
    </source>
</reference>
<feature type="compositionally biased region" description="Basic residues" evidence="1">
    <location>
        <begin position="92"/>
        <end position="101"/>
    </location>
</feature>
<protein>
    <submittedName>
        <fullName evidence="2">Uncharacterized protein</fullName>
    </submittedName>
</protein>
<feature type="region of interest" description="Disordered" evidence="1">
    <location>
        <begin position="873"/>
        <end position="913"/>
    </location>
</feature>
<feature type="compositionally biased region" description="Polar residues" evidence="1">
    <location>
        <begin position="1336"/>
        <end position="1368"/>
    </location>
</feature>
<evidence type="ECO:0000313" key="3">
    <source>
        <dbReference type="Proteomes" id="UP000095751"/>
    </source>
</evidence>
<dbReference type="Proteomes" id="UP000095751">
    <property type="component" value="Unassembled WGS sequence"/>
</dbReference>
<evidence type="ECO:0000313" key="2">
    <source>
        <dbReference type="EMBL" id="OEU12957.1"/>
    </source>
</evidence>
<feature type="compositionally biased region" description="Low complexity" evidence="1">
    <location>
        <begin position="105"/>
        <end position="121"/>
    </location>
</feature>
<feature type="compositionally biased region" description="Basic and acidic residues" evidence="1">
    <location>
        <begin position="566"/>
        <end position="575"/>
    </location>
</feature>
<feature type="region of interest" description="Disordered" evidence="1">
    <location>
        <begin position="91"/>
        <end position="121"/>
    </location>
</feature>
<feature type="compositionally biased region" description="Polar residues" evidence="1">
    <location>
        <begin position="346"/>
        <end position="364"/>
    </location>
</feature>
<feature type="compositionally biased region" description="Polar residues" evidence="1">
    <location>
        <begin position="903"/>
        <end position="913"/>
    </location>
</feature>
<evidence type="ECO:0000256" key="1">
    <source>
        <dbReference type="SAM" id="MobiDB-lite"/>
    </source>
</evidence>
<feature type="region of interest" description="Disordered" evidence="1">
    <location>
        <begin position="651"/>
        <end position="683"/>
    </location>
</feature>
<feature type="compositionally biased region" description="Low complexity" evidence="1">
    <location>
        <begin position="317"/>
        <end position="337"/>
    </location>
</feature>
<gene>
    <name evidence="2" type="ORF">FRACYDRAFT_243227</name>
</gene>
<feature type="region of interest" description="Disordered" evidence="1">
    <location>
        <begin position="311"/>
        <end position="410"/>
    </location>
</feature>
<name>A0A1E7F486_9STRA</name>
<feature type="compositionally biased region" description="Polar residues" evidence="1">
    <location>
        <begin position="374"/>
        <end position="394"/>
    </location>
</feature>
<feature type="region of interest" description="Disordered" evidence="1">
    <location>
        <begin position="249"/>
        <end position="298"/>
    </location>
</feature>
<feature type="compositionally biased region" description="Low complexity" evidence="1">
    <location>
        <begin position="1394"/>
        <end position="1408"/>
    </location>
</feature>
<feature type="compositionally biased region" description="Polar residues" evidence="1">
    <location>
        <begin position="950"/>
        <end position="970"/>
    </location>
</feature>
<feature type="compositionally biased region" description="Polar residues" evidence="1">
    <location>
        <begin position="1001"/>
        <end position="1018"/>
    </location>
</feature>
<keyword evidence="3" id="KW-1185">Reference proteome</keyword>
<dbReference type="KEGG" id="fcy:FRACYDRAFT_243227"/>
<feature type="compositionally biased region" description="Low complexity" evidence="1">
    <location>
        <begin position="253"/>
        <end position="270"/>
    </location>
</feature>
<feature type="compositionally biased region" description="Low complexity" evidence="1">
    <location>
        <begin position="1098"/>
        <end position="1118"/>
    </location>
</feature>
<feature type="compositionally biased region" description="Polar residues" evidence="1">
    <location>
        <begin position="1446"/>
        <end position="1468"/>
    </location>
</feature>
<feature type="compositionally biased region" description="Low complexity" evidence="1">
    <location>
        <begin position="1471"/>
        <end position="1486"/>
    </location>
</feature>
<feature type="compositionally biased region" description="Polar residues" evidence="1">
    <location>
        <begin position="1298"/>
        <end position="1307"/>
    </location>
</feature>
<feature type="compositionally biased region" description="Polar residues" evidence="1">
    <location>
        <begin position="1197"/>
        <end position="1211"/>
    </location>
</feature>
<feature type="region of interest" description="Disordered" evidence="1">
    <location>
        <begin position="562"/>
        <end position="613"/>
    </location>
</feature>
<dbReference type="EMBL" id="KV784363">
    <property type="protein sequence ID" value="OEU12957.1"/>
    <property type="molecule type" value="Genomic_DNA"/>
</dbReference>
<dbReference type="InParanoid" id="A0A1E7F486"/>
<feature type="region of interest" description="Disordered" evidence="1">
    <location>
        <begin position="946"/>
        <end position="970"/>
    </location>
</feature>
<organism evidence="2 3">
    <name type="scientific">Fragilariopsis cylindrus CCMP1102</name>
    <dbReference type="NCBI Taxonomy" id="635003"/>
    <lineage>
        <taxon>Eukaryota</taxon>
        <taxon>Sar</taxon>
        <taxon>Stramenopiles</taxon>
        <taxon>Ochrophyta</taxon>
        <taxon>Bacillariophyta</taxon>
        <taxon>Bacillariophyceae</taxon>
        <taxon>Bacillariophycidae</taxon>
        <taxon>Bacillariales</taxon>
        <taxon>Bacillariaceae</taxon>
        <taxon>Fragilariopsis</taxon>
    </lineage>
</organism>
<accession>A0A1E7F486</accession>
<feature type="region of interest" description="Disordered" evidence="1">
    <location>
        <begin position="1001"/>
        <end position="1541"/>
    </location>
</feature>
<feature type="compositionally biased region" description="Polar residues" evidence="1">
    <location>
        <begin position="599"/>
        <end position="608"/>
    </location>
</feature>
<feature type="compositionally biased region" description="Polar residues" evidence="1">
    <location>
        <begin position="1254"/>
        <end position="1269"/>
    </location>
</feature>
<feature type="compositionally biased region" description="Polar residues" evidence="1">
    <location>
        <begin position="1079"/>
        <end position="1092"/>
    </location>
</feature>
<feature type="region of interest" description="Disordered" evidence="1">
    <location>
        <begin position="1"/>
        <end position="37"/>
    </location>
</feature>
<feature type="compositionally biased region" description="Polar residues" evidence="1">
    <location>
        <begin position="1119"/>
        <end position="1130"/>
    </location>
</feature>
<sequence>MNAMNENCGTKEQRGGRIRRNCPRRSSPQNNKKKRKDKTKFLLAAATTAAAAASITATCCLSASMNTLTSSSSSNRNIVAVDAFSFNPFQQRHSRQQHRTKNTVSISSSNEENQEITNSNSVSPSLVDWKLESNGKQITGRSANHPLIPDGELLTTACLDLNCFDSDSDNEDINNLQAGDVITTIKGTKYELLKSSPESDFDFDTASSACQPGQVFKEDVFSYSTGLPYEDQLAFLDELTEMVKTLQAAEAGTTSTPMSSSTDSDPQSQTNMSMPPESPVSPDYYEQQGSSSRYKMYTSPAIDTVATVAVSSDKNRNNNNNNRGSDSDSDSGNGMSPDSDRGNGMSPDSDSDSGNGMSPDNNKFSSSSSSSSSAGSGTAQQQGLEESQRPTFSDDQLKQQQQQESLSTNNNNRILGGAGVVNLAAATAVAAVSLGGGTLLSGIGTDIMDEAKRQAEASLSPQAKELLASVTTKVQKESKVALPYLEEQIRIAEMKLEESRIEEKAKNVWNEIANSLNTPSSPRMETETTTTTIASATTTTANEEAAAVIPESIESISTREQAITDTTEKPGKAVSEKTANIENDAGEQPSLLEKEAVPATNSAEQSMGSSSVDNAVVDDVSMALKDEGGMASSATAIFEEKASTSIDAETDLTAKEQAPTANIADSDVADKATTDTNAEEWSAIENNAATEMVTEQAPMMNVENEEGESDTIQAQTAGEEQELVDTNRIVSEQLEAARLEVEKADGNDNDNNNNIEAATTIATVEENKNSFEKSSPSLIETFGGNFVVVEESQPGDVREPVRLSVDNTFLNKDYDVTTSDNSIIDNTVGSDTASTSATQEMTKTETTASVAPVKKVSSPSFGMLGVQSNKFATLTTPKPMPKEATNGDGENETSSAPKPFPSQIGSNGKVTFQPINNSTVSKEDVDVSKINVPKINNIISAPQIVPEKQNFPSTDAKNNPSKPIFNSTQVKPASEGVIDVTPSFGIPNLKDNTISNTTKAKSSTSLFGVTPSTASHGQDQGKKLFPSIRQKMDGNNNSENIKSRPFPVQDRKDSPFPATGKANPTVALAQDEKKFPLPTANTTSKKTDSTPSFGMRYAKTNTSSNSTNTKASTPSSTPFGVTSSSASQGLDQGKKLFPSFPQKINGNNDSEDTKSPSFPVQDRKKSPFPATGTSDPIEKDKSPFQSTNSFPVKEKNNSPFPATGTPNSTVPLDQDEKKSPFPPTNPATGTSNPIEKEKFPFPSTNSFPVKDRNNSSFPATGTSKNSTVPLAQDEKKSPFPPTNSFPVQDRNKSPFPATGTSNPTVPHTQDEKKKSPFPSPSGPAPNFGVFPKKTETSTNSFPVQDTNKSPFSATGTSNSTVPLAQNGKQKLPFPSHMSSGQRPNLGVSPKKTETSTSPFPTSTKNSFPGASNSKPNFGMPSTPKPNFVVSKNTENKTAKKDHRSYFTDTSTSGYDVSPNLSSSYNTSPLPVESVVETAVSASSASSFPTYNTGPLPAESDYMSQSSTEENQEKRNSPRIRPLEESSLNRNEGMYGKSPDELMAEVMRIAREQEREAR</sequence>
<feature type="compositionally biased region" description="Basic and acidic residues" evidence="1">
    <location>
        <begin position="1510"/>
        <end position="1523"/>
    </location>
</feature>
<dbReference type="OrthoDB" id="10692812at2759"/>